<dbReference type="InterPro" id="IPR032466">
    <property type="entry name" value="Metal_Hydrolase"/>
</dbReference>
<dbReference type="PANTHER" id="PTHR43137:SF1">
    <property type="entry name" value="DIHYDROOROTASE"/>
    <property type="match status" value="1"/>
</dbReference>
<accession>A0A976IDZ0</accession>
<dbReference type="RefSeq" id="XP_067817901.1">
    <property type="nucleotide sequence ID" value="XM_067965756.1"/>
</dbReference>
<dbReference type="GO" id="GO:0006221">
    <property type="term" value="P:pyrimidine nucleotide biosynthetic process"/>
    <property type="evidence" value="ECO:0007669"/>
    <property type="project" value="TreeGrafter"/>
</dbReference>
<dbReference type="GO" id="GO:0004151">
    <property type="term" value="F:dihydroorotase activity"/>
    <property type="evidence" value="ECO:0007669"/>
    <property type="project" value="InterPro"/>
</dbReference>
<evidence type="ECO:0000313" key="1">
    <source>
        <dbReference type="EMBL" id="TDH68402.1"/>
    </source>
</evidence>
<name>A0A976IDZ0_BRELC</name>
<dbReference type="SUPFAM" id="SSF51556">
    <property type="entry name" value="Metallo-dependent hydrolases"/>
    <property type="match status" value="1"/>
</dbReference>
<dbReference type="OrthoDB" id="1670005at2759"/>
<dbReference type="PANTHER" id="PTHR43137">
    <property type="entry name" value="DIHYDROOROTASE"/>
    <property type="match status" value="1"/>
</dbReference>
<dbReference type="InterPro" id="IPR004721">
    <property type="entry name" value="DHOdimr"/>
</dbReference>
<organism evidence="1 2">
    <name type="scientific">Bremia lactucae</name>
    <name type="common">Lettuce downy mildew</name>
    <dbReference type="NCBI Taxonomy" id="4779"/>
    <lineage>
        <taxon>Eukaryota</taxon>
        <taxon>Sar</taxon>
        <taxon>Stramenopiles</taxon>
        <taxon>Oomycota</taxon>
        <taxon>Peronosporomycetes</taxon>
        <taxon>Peronosporales</taxon>
        <taxon>Peronosporaceae</taxon>
        <taxon>Bremia</taxon>
    </lineage>
</organism>
<dbReference type="GO" id="GO:0006207">
    <property type="term" value="P:'de novo' pyrimidine nucleobase biosynthetic process"/>
    <property type="evidence" value="ECO:0007669"/>
    <property type="project" value="TreeGrafter"/>
</dbReference>
<evidence type="ECO:0000313" key="2">
    <source>
        <dbReference type="Proteomes" id="UP000294530"/>
    </source>
</evidence>
<keyword evidence="2" id="KW-1185">Reference proteome</keyword>
<proteinExistence type="predicted"/>
<dbReference type="GeneID" id="94351427"/>
<gene>
    <name evidence="1" type="ORF">CCR75_007698</name>
</gene>
<comment type="caution">
    <text evidence="1">The sequence shown here is derived from an EMBL/GenBank/DDBJ whole genome shotgun (WGS) entry which is preliminary data.</text>
</comment>
<evidence type="ECO:0008006" key="3">
    <source>
        <dbReference type="Google" id="ProtNLM"/>
    </source>
</evidence>
<protein>
    <recommendedName>
        <fullName evidence="3">Dihydroorotase</fullName>
    </recommendedName>
</protein>
<dbReference type="Proteomes" id="UP000294530">
    <property type="component" value="Unassembled WGS sequence"/>
</dbReference>
<dbReference type="EMBL" id="SHOA02000016">
    <property type="protein sequence ID" value="TDH68402.1"/>
    <property type="molecule type" value="Genomic_DNA"/>
</dbReference>
<dbReference type="Gene3D" id="3.20.20.140">
    <property type="entry name" value="Metal-dependent hydrolases"/>
    <property type="match status" value="1"/>
</dbReference>
<reference evidence="1 2" key="1">
    <citation type="journal article" date="2021" name="Genome Biol.">
        <title>AFLAP: assembly-free linkage analysis pipeline using k-mers from genome sequencing data.</title>
        <authorList>
            <person name="Fletcher K."/>
            <person name="Zhang L."/>
            <person name="Gil J."/>
            <person name="Han R."/>
            <person name="Cavanaugh K."/>
            <person name="Michelmore R."/>
        </authorList>
    </citation>
    <scope>NUCLEOTIDE SEQUENCE [LARGE SCALE GENOMIC DNA]</scope>
    <source>
        <strain evidence="1 2">SF5</strain>
    </source>
</reference>
<sequence>MAGGNMPLLVHGEVTDPFVDLFDREATLIKQSLKPLVSRFPRLKIVMKHITNKEHITTKEQLISCYKPLPTLQTTAVVV</sequence>
<dbReference type="GO" id="GO:0005737">
    <property type="term" value="C:cytoplasm"/>
    <property type="evidence" value="ECO:0007669"/>
    <property type="project" value="TreeGrafter"/>
</dbReference>
<dbReference type="AlphaFoldDB" id="A0A976IDZ0"/>
<dbReference type="KEGG" id="blac:94351427"/>